<dbReference type="OrthoDB" id="3730619at2"/>
<dbReference type="EMBL" id="LGKO01000002">
    <property type="protein sequence ID" value="KPL83915.1"/>
    <property type="molecule type" value="Genomic_DNA"/>
</dbReference>
<dbReference type="Pfam" id="PF00364">
    <property type="entry name" value="Biotin_lipoyl"/>
    <property type="match status" value="1"/>
</dbReference>
<dbReference type="PANTHER" id="PTHR45266:SF3">
    <property type="entry name" value="OXALOACETATE DECARBOXYLASE ALPHA CHAIN"/>
    <property type="match status" value="1"/>
</dbReference>
<evidence type="ECO:0000313" key="5">
    <source>
        <dbReference type="Proteomes" id="UP000050544"/>
    </source>
</evidence>
<accession>A0A0P6YG21</accession>
<dbReference type="PROSITE" id="PS00188">
    <property type="entry name" value="BIOTIN"/>
    <property type="match status" value="1"/>
</dbReference>
<reference evidence="4 5" key="1">
    <citation type="submission" date="2015-07" db="EMBL/GenBank/DDBJ databases">
        <title>Whole genome sequence of Thermanaerothrix daxensis DSM 23592.</title>
        <authorList>
            <person name="Hemp J."/>
            <person name="Ward L.M."/>
            <person name="Pace L.A."/>
            <person name="Fischer W.W."/>
        </authorList>
    </citation>
    <scope>NUCLEOTIDE SEQUENCE [LARGE SCALE GENOMIC DNA]</scope>
    <source>
        <strain evidence="4 5">GNS-1</strain>
    </source>
</reference>
<protein>
    <recommendedName>
        <fullName evidence="3">Lipoyl-binding domain-containing protein</fullName>
    </recommendedName>
</protein>
<dbReference type="InterPro" id="IPR011053">
    <property type="entry name" value="Single_hybrid_motif"/>
</dbReference>
<evidence type="ECO:0000256" key="1">
    <source>
        <dbReference type="ARBA" id="ARBA00023267"/>
    </source>
</evidence>
<feature type="compositionally biased region" description="Pro residues" evidence="2">
    <location>
        <begin position="51"/>
        <end position="69"/>
    </location>
</feature>
<sequence length="146" mass="15619">MKLRIKIDDQIFTVEVGDLTARPIRVTVDGEVFEVWPEEETENIPTSVSLPVPPPPPITAPCAPSPTPAPSNQAGKHCVKAPLPGVITAVAVRAGDQVQYGQELLTLEAMKMKNAIRATRAGTIAAVHVQVGEQVQHGQVLLEFAD</sequence>
<dbReference type="RefSeq" id="WP_054520325.1">
    <property type="nucleotide sequence ID" value="NZ_LGKO01000002.1"/>
</dbReference>
<dbReference type="SUPFAM" id="SSF51230">
    <property type="entry name" value="Single hybrid motif"/>
    <property type="match status" value="1"/>
</dbReference>
<evidence type="ECO:0000259" key="3">
    <source>
        <dbReference type="PROSITE" id="PS50968"/>
    </source>
</evidence>
<gene>
    <name evidence="4" type="ORF">SE15_01460</name>
</gene>
<organism evidence="4 5">
    <name type="scientific">Thermanaerothrix daxensis</name>
    <dbReference type="NCBI Taxonomy" id="869279"/>
    <lineage>
        <taxon>Bacteria</taxon>
        <taxon>Bacillati</taxon>
        <taxon>Chloroflexota</taxon>
        <taxon>Anaerolineae</taxon>
        <taxon>Anaerolineales</taxon>
        <taxon>Anaerolineaceae</taxon>
        <taxon>Thermanaerothrix</taxon>
    </lineage>
</organism>
<dbReference type="AlphaFoldDB" id="A0A0P6YG21"/>
<dbReference type="InterPro" id="IPR001882">
    <property type="entry name" value="Biotin_BS"/>
</dbReference>
<dbReference type="CDD" id="cd06850">
    <property type="entry name" value="biotinyl_domain"/>
    <property type="match status" value="1"/>
</dbReference>
<evidence type="ECO:0000256" key="2">
    <source>
        <dbReference type="SAM" id="MobiDB-lite"/>
    </source>
</evidence>
<name>A0A0P6YG21_9CHLR</name>
<dbReference type="Gene3D" id="2.40.50.100">
    <property type="match status" value="1"/>
</dbReference>
<dbReference type="PANTHER" id="PTHR45266">
    <property type="entry name" value="OXALOACETATE DECARBOXYLASE ALPHA CHAIN"/>
    <property type="match status" value="1"/>
</dbReference>
<dbReference type="FunFam" id="2.40.50.100:FF:000003">
    <property type="entry name" value="Acetyl-CoA carboxylase biotin carboxyl carrier protein"/>
    <property type="match status" value="1"/>
</dbReference>
<dbReference type="PROSITE" id="PS50968">
    <property type="entry name" value="BIOTINYL_LIPOYL"/>
    <property type="match status" value="1"/>
</dbReference>
<dbReference type="InterPro" id="IPR050709">
    <property type="entry name" value="Biotin_Carboxyl_Carrier/Decarb"/>
</dbReference>
<evidence type="ECO:0000313" key="4">
    <source>
        <dbReference type="EMBL" id="KPL83915.1"/>
    </source>
</evidence>
<feature type="region of interest" description="Disordered" evidence="2">
    <location>
        <begin position="44"/>
        <end position="75"/>
    </location>
</feature>
<comment type="caution">
    <text evidence="4">The sequence shown here is derived from an EMBL/GenBank/DDBJ whole genome shotgun (WGS) entry which is preliminary data.</text>
</comment>
<feature type="domain" description="Lipoyl-binding" evidence="3">
    <location>
        <begin position="76"/>
        <end position="145"/>
    </location>
</feature>
<dbReference type="Proteomes" id="UP000050544">
    <property type="component" value="Unassembled WGS sequence"/>
</dbReference>
<keyword evidence="5" id="KW-1185">Reference proteome</keyword>
<dbReference type="STRING" id="869279.SE15_01460"/>
<dbReference type="InterPro" id="IPR000089">
    <property type="entry name" value="Biotin_lipoyl"/>
</dbReference>
<proteinExistence type="predicted"/>
<keyword evidence="1" id="KW-0092">Biotin</keyword>